<dbReference type="Gene3D" id="3.40.50.720">
    <property type="entry name" value="NAD(P)-binding Rossmann-like Domain"/>
    <property type="match status" value="1"/>
</dbReference>
<protein>
    <recommendedName>
        <fullName evidence="7">Redox-sensing transcriptional repressor Rex</fullName>
    </recommendedName>
</protein>
<keyword evidence="5 7" id="KW-0238">DNA-binding</keyword>
<gene>
    <name evidence="7" type="primary">rex</name>
    <name evidence="9" type="ORF">CBW65_19500</name>
</gene>
<comment type="subunit">
    <text evidence="7">Homodimer.</text>
</comment>
<dbReference type="InterPro" id="IPR036390">
    <property type="entry name" value="WH_DNA-bd_sf"/>
</dbReference>
<evidence type="ECO:0000256" key="7">
    <source>
        <dbReference type="HAMAP-Rule" id="MF_01131"/>
    </source>
</evidence>
<dbReference type="HAMAP" id="MF_01131">
    <property type="entry name" value="Rex"/>
    <property type="match status" value="1"/>
</dbReference>
<keyword evidence="6 7" id="KW-0804">Transcription</keyword>
<feature type="DNA-binding region" description="H-T-H motif" evidence="7">
    <location>
        <begin position="16"/>
        <end position="55"/>
    </location>
</feature>
<dbReference type="InterPro" id="IPR036291">
    <property type="entry name" value="NAD(P)-bd_dom_sf"/>
</dbReference>
<dbReference type="InterPro" id="IPR022876">
    <property type="entry name" value="Tscrpt_rep_Rex"/>
</dbReference>
<comment type="similarity">
    <text evidence="7">Belongs to the transcriptional regulatory Rex family.</text>
</comment>
<dbReference type="GO" id="GO:0051775">
    <property type="term" value="P:response to redox state"/>
    <property type="evidence" value="ECO:0007669"/>
    <property type="project" value="InterPro"/>
</dbReference>
<keyword evidence="4 7" id="KW-0520">NAD</keyword>
<keyword evidence="1 7" id="KW-0963">Cytoplasm</keyword>
<sequence>MKTPKISEAVVRRLPVYLRCLQLLQDLNIRTVSSYELGQKLDMNPAQIRKDLAYFGEFGRKGIGYEVDYLVEKIKQILKLDRSVNVALVGAGHLGIALSNYNRYTKEKLSIAAIFDTDPEKIGTLVGSLTIQHIDELERSVQEHDIRIGMITVPAPYAQGVADRLVQAGVKGILNFAPVSLLVPPDVHLRSADVTTELHALAYYIQE</sequence>
<keyword evidence="10" id="KW-1185">Reference proteome</keyword>
<evidence type="ECO:0000313" key="9">
    <source>
        <dbReference type="EMBL" id="ARU63970.1"/>
    </source>
</evidence>
<dbReference type="Pfam" id="PF02629">
    <property type="entry name" value="CoA_binding"/>
    <property type="match status" value="1"/>
</dbReference>
<evidence type="ECO:0000313" key="10">
    <source>
        <dbReference type="Proteomes" id="UP000195437"/>
    </source>
</evidence>
<dbReference type="GO" id="GO:0005737">
    <property type="term" value="C:cytoplasm"/>
    <property type="evidence" value="ECO:0007669"/>
    <property type="project" value="UniProtKB-SubCell"/>
</dbReference>
<dbReference type="InterPro" id="IPR058236">
    <property type="entry name" value="Rex_actinobacterial-type"/>
</dbReference>
<dbReference type="Pfam" id="PF06971">
    <property type="entry name" value="Put_DNA-bind_N"/>
    <property type="match status" value="1"/>
</dbReference>
<dbReference type="NCBIfam" id="NF003995">
    <property type="entry name" value="PRK05472.2-4"/>
    <property type="match status" value="1"/>
</dbReference>
<dbReference type="InterPro" id="IPR009718">
    <property type="entry name" value="Rex_DNA-bd_C_dom"/>
</dbReference>
<dbReference type="InterPro" id="IPR036388">
    <property type="entry name" value="WH-like_DNA-bd_sf"/>
</dbReference>
<dbReference type="OrthoDB" id="9784760at2"/>
<dbReference type="InterPro" id="IPR003781">
    <property type="entry name" value="CoA-bd"/>
</dbReference>
<dbReference type="NCBIfam" id="NF003996">
    <property type="entry name" value="PRK05472.2-5"/>
    <property type="match status" value="1"/>
</dbReference>
<dbReference type="NCBIfam" id="NF003994">
    <property type="entry name" value="PRK05472.2-3"/>
    <property type="match status" value="1"/>
</dbReference>
<dbReference type="GO" id="GO:0003677">
    <property type="term" value="F:DNA binding"/>
    <property type="evidence" value="ECO:0007669"/>
    <property type="project" value="UniProtKB-UniRule"/>
</dbReference>
<dbReference type="PANTHER" id="PTHR35786:SF1">
    <property type="entry name" value="REDOX-SENSING TRANSCRIPTIONAL REPRESSOR REX 1"/>
    <property type="match status" value="1"/>
</dbReference>
<dbReference type="SMART" id="SM00881">
    <property type="entry name" value="CoA_binding"/>
    <property type="match status" value="1"/>
</dbReference>
<dbReference type="Proteomes" id="UP000195437">
    <property type="component" value="Chromosome"/>
</dbReference>
<evidence type="ECO:0000259" key="8">
    <source>
        <dbReference type="SMART" id="SM00881"/>
    </source>
</evidence>
<reference evidence="10" key="1">
    <citation type="submission" date="2017-05" db="EMBL/GenBank/DDBJ databases">
        <authorList>
            <person name="Sung H."/>
        </authorList>
    </citation>
    <scope>NUCLEOTIDE SEQUENCE [LARGE SCALE GENOMIC DNA]</scope>
    <source>
        <strain evidence="10">AR23208</strain>
    </source>
</reference>
<evidence type="ECO:0000256" key="1">
    <source>
        <dbReference type="ARBA" id="ARBA00022490"/>
    </source>
</evidence>
<dbReference type="EMBL" id="CP021434">
    <property type="protein sequence ID" value="ARU63970.1"/>
    <property type="molecule type" value="Genomic_DNA"/>
</dbReference>
<evidence type="ECO:0000256" key="6">
    <source>
        <dbReference type="ARBA" id="ARBA00023163"/>
    </source>
</evidence>
<dbReference type="PANTHER" id="PTHR35786">
    <property type="entry name" value="REDOX-SENSING TRANSCRIPTIONAL REPRESSOR REX"/>
    <property type="match status" value="1"/>
</dbReference>
<evidence type="ECO:0000256" key="4">
    <source>
        <dbReference type="ARBA" id="ARBA00023027"/>
    </source>
</evidence>
<dbReference type="RefSeq" id="WP_087459302.1">
    <property type="nucleotide sequence ID" value="NZ_CP021434.1"/>
</dbReference>
<dbReference type="GO" id="GO:0003700">
    <property type="term" value="F:DNA-binding transcription factor activity"/>
    <property type="evidence" value="ECO:0007669"/>
    <property type="project" value="UniProtKB-UniRule"/>
</dbReference>
<dbReference type="NCBIfam" id="NF003992">
    <property type="entry name" value="PRK05472.2-1"/>
    <property type="match status" value="1"/>
</dbReference>
<dbReference type="SUPFAM" id="SSF51735">
    <property type="entry name" value="NAD(P)-binding Rossmann-fold domains"/>
    <property type="match status" value="1"/>
</dbReference>
<keyword evidence="3 7" id="KW-0805">Transcription regulation</keyword>
<dbReference type="Gene3D" id="1.10.10.10">
    <property type="entry name" value="Winged helix-like DNA-binding domain superfamily/Winged helix DNA-binding domain"/>
    <property type="match status" value="1"/>
</dbReference>
<dbReference type="KEGG" id="tum:CBW65_19500"/>
<dbReference type="NCBIfam" id="NF003989">
    <property type="entry name" value="PRK05472.1-3"/>
    <property type="match status" value="1"/>
</dbReference>
<proteinExistence type="inferred from homology"/>
<dbReference type="SUPFAM" id="SSF46785">
    <property type="entry name" value="Winged helix' DNA-binding domain"/>
    <property type="match status" value="1"/>
</dbReference>
<evidence type="ECO:0000256" key="2">
    <source>
        <dbReference type="ARBA" id="ARBA00022491"/>
    </source>
</evidence>
<keyword evidence="2 7" id="KW-0678">Repressor</keyword>
<comment type="function">
    <text evidence="7">Modulates transcription in response to changes in cellular NADH/NAD(+) redox state.</text>
</comment>
<name>A0A1Y0IUE7_9BACL</name>
<feature type="binding site" evidence="7">
    <location>
        <begin position="90"/>
        <end position="95"/>
    </location>
    <ligand>
        <name>NAD(+)</name>
        <dbReference type="ChEBI" id="CHEBI:57540"/>
    </ligand>
</feature>
<dbReference type="AlphaFoldDB" id="A0A1Y0IUE7"/>
<accession>A0A1Y0IUE7</accession>
<comment type="subcellular location">
    <subcellularLocation>
        <location evidence="7">Cytoplasm</location>
    </subcellularLocation>
</comment>
<organism evidence="9 10">
    <name type="scientific">Tumebacillus avium</name>
    <dbReference type="NCBI Taxonomy" id="1903704"/>
    <lineage>
        <taxon>Bacteria</taxon>
        <taxon>Bacillati</taxon>
        <taxon>Bacillota</taxon>
        <taxon>Bacilli</taxon>
        <taxon>Bacillales</taxon>
        <taxon>Alicyclobacillaceae</taxon>
        <taxon>Tumebacillus</taxon>
    </lineage>
</organism>
<dbReference type="GO" id="GO:0045892">
    <property type="term" value="P:negative regulation of DNA-templated transcription"/>
    <property type="evidence" value="ECO:0007669"/>
    <property type="project" value="InterPro"/>
</dbReference>
<feature type="domain" description="CoA-binding" evidence="8">
    <location>
        <begin position="80"/>
        <end position="180"/>
    </location>
</feature>
<dbReference type="NCBIfam" id="NF003993">
    <property type="entry name" value="PRK05472.2-2"/>
    <property type="match status" value="1"/>
</dbReference>
<evidence type="ECO:0000256" key="3">
    <source>
        <dbReference type="ARBA" id="ARBA00023015"/>
    </source>
</evidence>
<evidence type="ECO:0000256" key="5">
    <source>
        <dbReference type="ARBA" id="ARBA00023125"/>
    </source>
</evidence>